<sequence>MWGMEGTQKAAGIFPFHLRSKRTLRRRVLMKNFKMSRLLSVVGTWSPSTADDIECLGCVAFLIGDVAEAVARQMKHLSRSEGGTRASVLANRHAVGRFPRDPCVVGCMAGGDNRRVIIQTELQAGVLYMLSKGFVTVLDAFYVAEVQRAQTAKKKIKSGRSRNAGADGHSGAEKEVTFIGLRVAKHNTYHTTAGKVAAFLNYMTCNFKGWEALREKMKWEIIYIQHAESTLMTGRQDCHITEG</sequence>
<accession>A0A422MRW6</accession>
<dbReference type="Proteomes" id="UP000283634">
    <property type="component" value="Unassembled WGS sequence"/>
</dbReference>
<proteinExistence type="predicted"/>
<dbReference type="AlphaFoldDB" id="A0A422MRW6"/>
<name>A0A422MRW6_TRYRA</name>
<reference evidence="1 2" key="1">
    <citation type="journal article" date="2018" name="BMC Genomics">
        <title>Genomic comparison of Trypanosoma conorhini and Trypanosoma rangeli to Trypanosoma cruzi strains of high and low virulence.</title>
        <authorList>
            <person name="Bradwell K.R."/>
            <person name="Koparde V.N."/>
            <person name="Matveyev A.V."/>
            <person name="Serrano M.G."/>
            <person name="Alves J.M."/>
            <person name="Parikh H."/>
            <person name="Huang B."/>
            <person name="Lee V."/>
            <person name="Espinosa-Alvarez O."/>
            <person name="Ortiz P.A."/>
            <person name="Costa-Martins A.G."/>
            <person name="Teixeira M.M."/>
            <person name="Buck G.A."/>
        </authorList>
    </citation>
    <scope>NUCLEOTIDE SEQUENCE [LARGE SCALE GENOMIC DNA]</scope>
    <source>
        <strain evidence="1 2">AM80</strain>
    </source>
</reference>
<comment type="caution">
    <text evidence="1">The sequence shown here is derived from an EMBL/GenBank/DDBJ whole genome shotgun (WGS) entry which is preliminary data.</text>
</comment>
<keyword evidence="2" id="KW-1185">Reference proteome</keyword>
<dbReference type="EMBL" id="MKGL01000768">
    <property type="protein sequence ID" value="RNE95949.1"/>
    <property type="molecule type" value="Genomic_DNA"/>
</dbReference>
<dbReference type="GeneID" id="40334011"/>
<gene>
    <name evidence="1" type="ORF">TraAM80_10078</name>
</gene>
<dbReference type="OMA" id="RQDCHIT"/>
<dbReference type="RefSeq" id="XP_029233462.1">
    <property type="nucleotide sequence ID" value="XM_029386727.1"/>
</dbReference>
<evidence type="ECO:0000313" key="1">
    <source>
        <dbReference type="EMBL" id="RNE95949.1"/>
    </source>
</evidence>
<evidence type="ECO:0000313" key="2">
    <source>
        <dbReference type="Proteomes" id="UP000283634"/>
    </source>
</evidence>
<protein>
    <submittedName>
        <fullName evidence="1">Retrotransposon hot spot (RHS) protein</fullName>
    </submittedName>
</protein>
<organism evidence="1 2">
    <name type="scientific">Trypanosoma rangeli</name>
    <dbReference type="NCBI Taxonomy" id="5698"/>
    <lineage>
        <taxon>Eukaryota</taxon>
        <taxon>Discoba</taxon>
        <taxon>Euglenozoa</taxon>
        <taxon>Kinetoplastea</taxon>
        <taxon>Metakinetoplastina</taxon>
        <taxon>Trypanosomatida</taxon>
        <taxon>Trypanosomatidae</taxon>
        <taxon>Trypanosoma</taxon>
        <taxon>Herpetosoma</taxon>
    </lineage>
</organism>